<keyword evidence="4 7" id="KW-0808">Transferase</keyword>
<dbReference type="RefSeq" id="WP_407052050.1">
    <property type="nucleotide sequence ID" value="NZ_CP158568.1"/>
</dbReference>
<dbReference type="GO" id="GO:0030789">
    <property type="term" value="F:precorrin-3B C17-methyltransferase activity"/>
    <property type="evidence" value="ECO:0007669"/>
    <property type="project" value="UniProtKB-EC"/>
</dbReference>
<evidence type="ECO:0000313" key="7">
    <source>
        <dbReference type="EMBL" id="XBY46962.1"/>
    </source>
</evidence>
<keyword evidence="5" id="KW-0949">S-adenosyl-L-methionine</keyword>
<dbReference type="GO" id="GO:0009236">
    <property type="term" value="P:cobalamin biosynthetic process"/>
    <property type="evidence" value="ECO:0007669"/>
    <property type="project" value="UniProtKB-KW"/>
</dbReference>
<dbReference type="NCBIfam" id="TIGR01466">
    <property type="entry name" value="cobJ_cbiH"/>
    <property type="match status" value="1"/>
</dbReference>
<dbReference type="InterPro" id="IPR014776">
    <property type="entry name" value="4pyrrole_Mease_sub2"/>
</dbReference>
<keyword evidence="3 7" id="KW-0489">Methyltransferase</keyword>
<evidence type="ECO:0000256" key="3">
    <source>
        <dbReference type="ARBA" id="ARBA00022603"/>
    </source>
</evidence>
<proteinExistence type="predicted"/>
<protein>
    <submittedName>
        <fullName evidence="7">Precorrin-3B C(17)-methyltransferase</fullName>
        <ecNumber evidence="7">2.1.1.131</ecNumber>
    </submittedName>
</protein>
<dbReference type="Pfam" id="PF00590">
    <property type="entry name" value="TP_methylase"/>
    <property type="match status" value="1"/>
</dbReference>
<dbReference type="AlphaFoldDB" id="A0AAU7XFN1"/>
<dbReference type="EC" id="2.1.1.131" evidence="7"/>
<dbReference type="InterPro" id="IPR035996">
    <property type="entry name" value="4pyrrol_Methylase_sf"/>
</dbReference>
<comment type="pathway">
    <text evidence="1">Cofactor biosynthesis; adenosylcobalamin biosynthesis.</text>
</comment>
<evidence type="ECO:0000256" key="2">
    <source>
        <dbReference type="ARBA" id="ARBA00022573"/>
    </source>
</evidence>
<dbReference type="PANTHER" id="PTHR47036:SF1">
    <property type="entry name" value="COBALT-FACTOR III C(17)-METHYLTRANSFERASE-RELATED"/>
    <property type="match status" value="1"/>
</dbReference>
<dbReference type="GO" id="GO:0032259">
    <property type="term" value="P:methylation"/>
    <property type="evidence" value="ECO:0007669"/>
    <property type="project" value="UniProtKB-KW"/>
</dbReference>
<evidence type="ECO:0000259" key="6">
    <source>
        <dbReference type="Pfam" id="PF00590"/>
    </source>
</evidence>
<evidence type="ECO:0000256" key="4">
    <source>
        <dbReference type="ARBA" id="ARBA00022679"/>
    </source>
</evidence>
<reference evidence="7" key="1">
    <citation type="submission" date="2024-06" db="EMBL/GenBank/DDBJ databases">
        <title>Methylostella associata gen. nov., sp. nov., a novel Ancalomicrobiaceae-affiliated facultatively methylotrophic bacteria that feed on methanotrophs of the genus Methylococcus.</title>
        <authorList>
            <person name="Saltykova V."/>
            <person name="Danilova O.V."/>
            <person name="Oshkin I.Y."/>
            <person name="Belova S.E."/>
            <person name="Pimenov N.V."/>
            <person name="Dedysh S.N."/>
        </authorList>
    </citation>
    <scope>NUCLEOTIDE SEQUENCE</scope>
    <source>
        <strain evidence="7">S20</strain>
    </source>
</reference>
<sequence>MPENEHHLPANCRLAVVGLGPGPADWLTPEAARLIAEATDLVGYIPYVDRCPIRDGQIRHASDNRVEVDRARHALELAASGRNVAVVSGGDPGVFAMAAAVLEAVETGDPAWRGLDIVVSPGVSAMQAAASRLGAPLGHDFCAISLSDNLKPWSIVEKRLRAAAEAEFVIALYNPASKARPERIFEAFAVLRRLKPASTPVAFARAVGRPDERIVLTTLGAADPGVADMATCVIIGSSETRLIERPGARPWMHSPRTWTTALADEPTASASAQPGDGR</sequence>
<accession>A0AAU7XFN1</accession>
<evidence type="ECO:0000256" key="1">
    <source>
        <dbReference type="ARBA" id="ARBA00004953"/>
    </source>
</evidence>
<dbReference type="EMBL" id="CP158568">
    <property type="protein sequence ID" value="XBY46962.1"/>
    <property type="molecule type" value="Genomic_DNA"/>
</dbReference>
<name>A0AAU7XFN1_9HYPH</name>
<feature type="domain" description="Tetrapyrrole methylase" evidence="6">
    <location>
        <begin position="13"/>
        <end position="222"/>
    </location>
</feature>
<dbReference type="CDD" id="cd11646">
    <property type="entry name" value="Precorrin_3B_C17_MT"/>
    <property type="match status" value="1"/>
</dbReference>
<dbReference type="KEGG" id="mflg:ABS361_20000"/>
<dbReference type="InterPro" id="IPR006363">
    <property type="entry name" value="Cbl_synth_CobJ/CibH_dom"/>
</dbReference>
<gene>
    <name evidence="7" type="primary">cobJ</name>
    <name evidence="7" type="ORF">ABS361_20000</name>
</gene>
<dbReference type="InterPro" id="IPR000878">
    <property type="entry name" value="4pyrrol_Mease"/>
</dbReference>
<evidence type="ECO:0000256" key="5">
    <source>
        <dbReference type="ARBA" id="ARBA00022691"/>
    </source>
</evidence>
<dbReference type="InterPro" id="IPR051810">
    <property type="entry name" value="Precorrin_MeTrfase"/>
</dbReference>
<dbReference type="Gene3D" id="3.40.1010.10">
    <property type="entry name" value="Cobalt-precorrin-4 Transmethylase, Domain 1"/>
    <property type="match status" value="1"/>
</dbReference>
<organism evidence="7">
    <name type="scientific">Methyloraptor flagellatus</name>
    <dbReference type="NCBI Taxonomy" id="3162530"/>
    <lineage>
        <taxon>Bacteria</taxon>
        <taxon>Pseudomonadati</taxon>
        <taxon>Pseudomonadota</taxon>
        <taxon>Alphaproteobacteria</taxon>
        <taxon>Hyphomicrobiales</taxon>
        <taxon>Ancalomicrobiaceae</taxon>
        <taxon>Methyloraptor</taxon>
    </lineage>
</organism>
<dbReference type="SUPFAM" id="SSF53790">
    <property type="entry name" value="Tetrapyrrole methylase"/>
    <property type="match status" value="1"/>
</dbReference>
<dbReference type="InterPro" id="IPR014777">
    <property type="entry name" value="4pyrrole_Mease_sub1"/>
</dbReference>
<keyword evidence="2" id="KW-0169">Cobalamin biosynthesis</keyword>
<dbReference type="Gene3D" id="3.30.950.10">
    <property type="entry name" value="Methyltransferase, Cobalt-precorrin-4 Transmethylase, Domain 2"/>
    <property type="match status" value="1"/>
</dbReference>
<dbReference type="PANTHER" id="PTHR47036">
    <property type="entry name" value="COBALT-FACTOR III C(17)-METHYLTRANSFERASE-RELATED"/>
    <property type="match status" value="1"/>
</dbReference>